<dbReference type="AlphaFoldDB" id="A0A8J2LWK9"/>
<dbReference type="GO" id="GO:0031422">
    <property type="term" value="C:RecQ family helicase-topoisomerase III complex"/>
    <property type="evidence" value="ECO:0007669"/>
    <property type="project" value="TreeGrafter"/>
</dbReference>
<dbReference type="GO" id="GO:0000724">
    <property type="term" value="P:double-strand break repair via homologous recombination"/>
    <property type="evidence" value="ECO:0007669"/>
    <property type="project" value="TreeGrafter"/>
</dbReference>
<feature type="non-terminal residue" evidence="3">
    <location>
        <position position="1"/>
    </location>
</feature>
<proteinExistence type="predicted"/>
<dbReference type="Proteomes" id="UP000708208">
    <property type="component" value="Unassembled WGS sequence"/>
</dbReference>
<evidence type="ECO:0000259" key="2">
    <source>
        <dbReference type="Pfam" id="PF16099"/>
    </source>
</evidence>
<feature type="compositionally biased region" description="Polar residues" evidence="1">
    <location>
        <begin position="29"/>
        <end position="48"/>
    </location>
</feature>
<accession>A0A8J2LWK9</accession>
<evidence type="ECO:0000313" key="4">
    <source>
        <dbReference type="Proteomes" id="UP000708208"/>
    </source>
</evidence>
<comment type="caution">
    <text evidence="3">The sequence shown here is derived from an EMBL/GenBank/DDBJ whole genome shotgun (WGS) entry which is preliminary data.</text>
</comment>
<gene>
    <name evidence="3" type="ORF">AFUS01_LOCUS39337</name>
</gene>
<dbReference type="GO" id="GO:0000712">
    <property type="term" value="P:resolution of meiotic recombination intermediates"/>
    <property type="evidence" value="ECO:0007669"/>
    <property type="project" value="TreeGrafter"/>
</dbReference>
<name>A0A8J2LWK9_9HEXA</name>
<evidence type="ECO:0000313" key="3">
    <source>
        <dbReference type="EMBL" id="CAG7829476.1"/>
    </source>
</evidence>
<organism evidence="3 4">
    <name type="scientific">Allacma fusca</name>
    <dbReference type="NCBI Taxonomy" id="39272"/>
    <lineage>
        <taxon>Eukaryota</taxon>
        <taxon>Metazoa</taxon>
        <taxon>Ecdysozoa</taxon>
        <taxon>Arthropoda</taxon>
        <taxon>Hexapoda</taxon>
        <taxon>Collembola</taxon>
        <taxon>Symphypleona</taxon>
        <taxon>Sminthuridae</taxon>
        <taxon>Allacma</taxon>
    </lineage>
</organism>
<dbReference type="PANTHER" id="PTHR14790:SF15">
    <property type="entry name" value="RECQ-MEDIATED GENOME INSTABILITY PROTEIN 1"/>
    <property type="match status" value="1"/>
</dbReference>
<dbReference type="InterPro" id="IPR032199">
    <property type="entry name" value="RMI1_C"/>
</dbReference>
<sequence length="309" mass="34229">NQQGETRVELPRPTYTRLGGEVSKKQKQVHNSQTSQMSLHSRNTQPISWNPPPPVFSKVPSAISRVFSPNTEQEHEPDPFGDDDEDFMDIDETLILSQVQQDSATTVLLPSSQSSSQVTRSAIAVTQDSQPQTTRPVVVDLVDDEDDDDFLLAEAAHTVSAIPKTTGVSKSPYQYIKTIKERLRSLPIGEIIYVKACVATLVSNISTQEGQWTLTVSINDGSGFLEAKMHFELLNKIIGFSVAEMKKLKTDPCNRSKINSGLAQLTSTLVHMNGVFGVKKHGSFPIIMTFQDIQNSHVHSLRHRVSLFS</sequence>
<feature type="region of interest" description="Disordered" evidence="1">
    <location>
        <begin position="1"/>
        <end position="56"/>
    </location>
</feature>
<dbReference type="GO" id="GO:0016604">
    <property type="term" value="C:nuclear body"/>
    <property type="evidence" value="ECO:0007669"/>
    <property type="project" value="TreeGrafter"/>
</dbReference>
<dbReference type="GO" id="GO:0000166">
    <property type="term" value="F:nucleotide binding"/>
    <property type="evidence" value="ECO:0007669"/>
    <property type="project" value="InterPro"/>
</dbReference>
<feature type="compositionally biased region" description="Basic and acidic residues" evidence="1">
    <location>
        <begin position="1"/>
        <end position="10"/>
    </location>
</feature>
<feature type="domain" description="RecQ-mediated genome instability protein 1 C-terminal OB-fold" evidence="2">
    <location>
        <begin position="171"/>
        <end position="305"/>
    </location>
</feature>
<dbReference type="Pfam" id="PF16099">
    <property type="entry name" value="RMI1_C"/>
    <property type="match status" value="1"/>
</dbReference>
<dbReference type="OrthoDB" id="341511at2759"/>
<reference evidence="3" key="1">
    <citation type="submission" date="2021-06" db="EMBL/GenBank/DDBJ databases">
        <authorList>
            <person name="Hodson N. C."/>
            <person name="Mongue J. A."/>
            <person name="Jaron S. K."/>
        </authorList>
    </citation>
    <scope>NUCLEOTIDE SEQUENCE</scope>
</reference>
<keyword evidence="4" id="KW-1185">Reference proteome</keyword>
<evidence type="ECO:0000256" key="1">
    <source>
        <dbReference type="SAM" id="MobiDB-lite"/>
    </source>
</evidence>
<dbReference type="EMBL" id="CAJVCH010551648">
    <property type="protein sequence ID" value="CAG7829476.1"/>
    <property type="molecule type" value="Genomic_DNA"/>
</dbReference>
<protein>
    <recommendedName>
        <fullName evidence="2">RecQ-mediated genome instability protein 1 C-terminal OB-fold domain-containing protein</fullName>
    </recommendedName>
</protein>
<dbReference type="PANTHER" id="PTHR14790">
    <property type="entry name" value="RECQ-MEDIATED GENOME INSTABILITY PROTEIN 1 RMI1"/>
    <property type="match status" value="1"/>
</dbReference>